<keyword evidence="2" id="KW-1185">Reference proteome</keyword>
<gene>
    <name evidence="1" type="ORF">WN944_020332</name>
</gene>
<sequence>MGILGSCTEQLLATIFGTLRQRSYGGASCHNDFELQTETEAHRHHNPAPLGIFLDLVSTACRDWAPNLILDNKLSFGLLQINMGQILL</sequence>
<name>A0AAP0QES9_9ROSI</name>
<dbReference type="EMBL" id="JBCGBO010000007">
    <property type="protein sequence ID" value="KAK9188927.1"/>
    <property type="molecule type" value="Genomic_DNA"/>
</dbReference>
<reference evidence="1 2" key="1">
    <citation type="submission" date="2024-05" db="EMBL/GenBank/DDBJ databases">
        <title>Haplotype-resolved chromosome-level genome assembly of Huyou (Citrus changshanensis).</title>
        <authorList>
            <person name="Miao C."/>
            <person name="Chen W."/>
            <person name="Wu Y."/>
            <person name="Wang L."/>
            <person name="Zhao S."/>
            <person name="Grierson D."/>
            <person name="Xu C."/>
            <person name="Chen K."/>
        </authorList>
    </citation>
    <scope>NUCLEOTIDE SEQUENCE [LARGE SCALE GENOMIC DNA]</scope>
    <source>
        <strain evidence="1">01-14</strain>
        <tissue evidence="1">Leaf</tissue>
    </source>
</reference>
<dbReference type="AlphaFoldDB" id="A0AAP0QES9"/>
<comment type="caution">
    <text evidence="1">The sequence shown here is derived from an EMBL/GenBank/DDBJ whole genome shotgun (WGS) entry which is preliminary data.</text>
</comment>
<organism evidence="1 2">
    <name type="scientific">Citrus x changshan-huyou</name>
    <dbReference type="NCBI Taxonomy" id="2935761"/>
    <lineage>
        <taxon>Eukaryota</taxon>
        <taxon>Viridiplantae</taxon>
        <taxon>Streptophyta</taxon>
        <taxon>Embryophyta</taxon>
        <taxon>Tracheophyta</taxon>
        <taxon>Spermatophyta</taxon>
        <taxon>Magnoliopsida</taxon>
        <taxon>eudicotyledons</taxon>
        <taxon>Gunneridae</taxon>
        <taxon>Pentapetalae</taxon>
        <taxon>rosids</taxon>
        <taxon>malvids</taxon>
        <taxon>Sapindales</taxon>
        <taxon>Rutaceae</taxon>
        <taxon>Aurantioideae</taxon>
        <taxon>Citrus</taxon>
    </lineage>
</organism>
<dbReference type="Proteomes" id="UP001428341">
    <property type="component" value="Unassembled WGS sequence"/>
</dbReference>
<evidence type="ECO:0000313" key="1">
    <source>
        <dbReference type="EMBL" id="KAK9188927.1"/>
    </source>
</evidence>
<evidence type="ECO:0000313" key="2">
    <source>
        <dbReference type="Proteomes" id="UP001428341"/>
    </source>
</evidence>
<proteinExistence type="predicted"/>
<protein>
    <submittedName>
        <fullName evidence="1">Uncharacterized protein</fullName>
    </submittedName>
</protein>
<accession>A0AAP0QES9</accession>